<proteinExistence type="predicted"/>
<dbReference type="EMBL" id="PFFD01000094">
    <property type="protein sequence ID" value="PIV87011.1"/>
    <property type="molecule type" value="Genomic_DNA"/>
</dbReference>
<organism evidence="1 2">
    <name type="scientific">Candidatus Kaiserbacteria bacterium CG17_big_fil_post_rev_8_21_14_2_50_51_7</name>
    <dbReference type="NCBI Taxonomy" id="1974613"/>
    <lineage>
        <taxon>Bacteria</taxon>
        <taxon>Candidatus Kaiseribacteriota</taxon>
    </lineage>
</organism>
<sequence>MSLRKRPCNRCGRHHHLGIEKDGLDGFTCWECSGMKRKHPTWQPGTQTPTRPQIRKMARVRAKMIREKLAKGEKMPQRVGATNV</sequence>
<evidence type="ECO:0000313" key="1">
    <source>
        <dbReference type="EMBL" id="PIV87011.1"/>
    </source>
</evidence>
<evidence type="ECO:0000313" key="2">
    <source>
        <dbReference type="Proteomes" id="UP000228497"/>
    </source>
</evidence>
<gene>
    <name evidence="1" type="ORF">COW49_02090</name>
</gene>
<dbReference type="AlphaFoldDB" id="A0A2M7FDC5"/>
<accession>A0A2M7FDC5</accession>
<dbReference type="Proteomes" id="UP000228497">
    <property type="component" value="Unassembled WGS sequence"/>
</dbReference>
<comment type="caution">
    <text evidence="1">The sequence shown here is derived from an EMBL/GenBank/DDBJ whole genome shotgun (WGS) entry which is preliminary data.</text>
</comment>
<reference evidence="2" key="1">
    <citation type="submission" date="2017-09" db="EMBL/GenBank/DDBJ databases">
        <title>Depth-based differentiation of microbial function through sediment-hosted aquifers and enrichment of novel symbionts in the deep terrestrial subsurface.</title>
        <authorList>
            <person name="Probst A.J."/>
            <person name="Ladd B."/>
            <person name="Jarett J.K."/>
            <person name="Geller-Mcgrath D.E."/>
            <person name="Sieber C.M.K."/>
            <person name="Emerson J.B."/>
            <person name="Anantharaman K."/>
            <person name="Thomas B.C."/>
            <person name="Malmstrom R."/>
            <person name="Stieglmeier M."/>
            <person name="Klingl A."/>
            <person name="Woyke T."/>
            <person name="Ryan C.M."/>
            <person name="Banfield J.F."/>
        </authorList>
    </citation>
    <scope>NUCLEOTIDE SEQUENCE [LARGE SCALE GENOMIC DNA]</scope>
</reference>
<name>A0A2M7FDC5_9BACT</name>
<protein>
    <submittedName>
        <fullName evidence="1">Uncharacterized protein</fullName>
    </submittedName>
</protein>